<comment type="similarity">
    <text evidence="1">Belongs to the peptidase M20 family.</text>
</comment>
<keyword evidence="5" id="KW-1185">Reference proteome</keyword>
<dbReference type="KEGG" id="lins:G7067_12895"/>
<dbReference type="InterPro" id="IPR002933">
    <property type="entry name" value="Peptidase_M20"/>
</dbReference>
<evidence type="ECO:0000313" key="4">
    <source>
        <dbReference type="EMBL" id="QIM17101.1"/>
    </source>
</evidence>
<feature type="binding site" evidence="3">
    <location>
        <position position="382"/>
    </location>
    <ligand>
        <name>Zn(2+)</name>
        <dbReference type="ChEBI" id="CHEBI:29105"/>
        <label>2</label>
    </ligand>
</feature>
<dbReference type="Pfam" id="PF01546">
    <property type="entry name" value="Peptidase_M20"/>
    <property type="match status" value="1"/>
</dbReference>
<dbReference type="SUPFAM" id="SSF55031">
    <property type="entry name" value="Bacterial exopeptidase dimerisation domain"/>
    <property type="match status" value="1"/>
</dbReference>
<dbReference type="RefSeq" id="WP_166325126.1">
    <property type="nucleotide sequence ID" value="NZ_CP049934.1"/>
</dbReference>
<name>A0A6G8FL71_9MICO</name>
<feature type="binding site" evidence="3">
    <location>
        <position position="128"/>
    </location>
    <ligand>
        <name>Zn(2+)</name>
        <dbReference type="ChEBI" id="CHEBI:29105"/>
        <label>2</label>
    </ligand>
</feature>
<gene>
    <name evidence="4" type="ORF">G7067_12895</name>
</gene>
<dbReference type="Proteomes" id="UP000501387">
    <property type="component" value="Chromosome"/>
</dbReference>
<dbReference type="Gene3D" id="3.40.630.10">
    <property type="entry name" value="Zn peptidases"/>
    <property type="match status" value="1"/>
</dbReference>
<evidence type="ECO:0000313" key="5">
    <source>
        <dbReference type="Proteomes" id="UP000501387"/>
    </source>
</evidence>
<organism evidence="4 5">
    <name type="scientific">Leucobacter insecticola</name>
    <dbReference type="NCBI Taxonomy" id="2714934"/>
    <lineage>
        <taxon>Bacteria</taxon>
        <taxon>Bacillati</taxon>
        <taxon>Actinomycetota</taxon>
        <taxon>Actinomycetes</taxon>
        <taxon>Micrococcales</taxon>
        <taxon>Microbacteriaceae</taxon>
        <taxon>Leucobacter</taxon>
    </lineage>
</organism>
<dbReference type="InterPro" id="IPR036264">
    <property type="entry name" value="Bact_exopeptidase_dim_dom"/>
</dbReference>
<proteinExistence type="inferred from homology"/>
<dbReference type="Gene3D" id="3.30.70.360">
    <property type="match status" value="1"/>
</dbReference>
<feature type="binding site" evidence="3">
    <location>
        <position position="92"/>
    </location>
    <ligand>
        <name>Zn(2+)</name>
        <dbReference type="ChEBI" id="CHEBI:29105"/>
        <label>2</label>
    </ligand>
</feature>
<feature type="binding site" evidence="3">
    <location>
        <position position="81"/>
    </location>
    <ligand>
        <name>Zn(2+)</name>
        <dbReference type="ChEBI" id="CHEBI:29105"/>
        <label>1</label>
    </ligand>
</feature>
<reference evidence="4 5" key="1">
    <citation type="submission" date="2020-03" db="EMBL/GenBank/DDBJ databases">
        <title>Leucobacter sp. nov., isolated from beetles.</title>
        <authorList>
            <person name="Hyun D.-W."/>
            <person name="Bae J.-W."/>
        </authorList>
    </citation>
    <scope>NUCLEOTIDE SEQUENCE [LARGE SCALE GENOMIC DNA]</scope>
    <source>
        <strain evidence="4 5">HDW9B</strain>
    </source>
</reference>
<keyword evidence="3" id="KW-0862">Zinc</keyword>
<dbReference type="GO" id="GO:0016813">
    <property type="term" value="F:hydrolase activity, acting on carbon-nitrogen (but not peptide) bonds, in linear amidines"/>
    <property type="evidence" value="ECO:0007669"/>
    <property type="project" value="InterPro"/>
</dbReference>
<keyword evidence="2 4" id="KW-0378">Hydrolase</keyword>
<comment type="cofactor">
    <cofactor evidence="3">
        <name>Zn(2+)</name>
        <dbReference type="ChEBI" id="CHEBI:29105"/>
    </cofactor>
    <text evidence="3">Binds 2 Zn(2+) ions per subunit.</text>
</comment>
<evidence type="ECO:0000256" key="3">
    <source>
        <dbReference type="PIRSR" id="PIRSR001235-1"/>
    </source>
</evidence>
<protein>
    <submittedName>
        <fullName evidence="4">Zn-dependent hydrolase</fullName>
    </submittedName>
</protein>
<dbReference type="PIRSF" id="PIRSF001235">
    <property type="entry name" value="Amidase_carbamoylase"/>
    <property type="match status" value="1"/>
</dbReference>
<dbReference type="NCBIfam" id="TIGR01879">
    <property type="entry name" value="hydantase"/>
    <property type="match status" value="1"/>
</dbReference>
<dbReference type="EMBL" id="CP049934">
    <property type="protein sequence ID" value="QIM17101.1"/>
    <property type="molecule type" value="Genomic_DNA"/>
</dbReference>
<dbReference type="InterPro" id="IPR010158">
    <property type="entry name" value="Amidase_Cbmase"/>
</dbReference>
<accession>A0A6G8FL71</accession>
<keyword evidence="3" id="KW-0479">Metal-binding</keyword>
<evidence type="ECO:0000256" key="2">
    <source>
        <dbReference type="ARBA" id="ARBA00022801"/>
    </source>
</evidence>
<dbReference type="PANTHER" id="PTHR32494">
    <property type="entry name" value="ALLANTOATE DEIMINASE-RELATED"/>
    <property type="match status" value="1"/>
</dbReference>
<dbReference type="AlphaFoldDB" id="A0A6G8FL71"/>
<evidence type="ECO:0000256" key="1">
    <source>
        <dbReference type="ARBA" id="ARBA00006153"/>
    </source>
</evidence>
<dbReference type="GO" id="GO:0046872">
    <property type="term" value="F:metal ion binding"/>
    <property type="evidence" value="ECO:0007669"/>
    <property type="project" value="UniProtKB-KW"/>
</dbReference>
<sequence length="417" mass="44702">MTDPAAELCDELFGRFSDIGRKDETGVERLAFGRADAEVRAQFRDECHRHGLHFHVDQIGNQFGLVKAPEEGQKIVLVGSHLDSQPAGGRFDGQLGVAAGLAVVAIERAKGSLPVGCNLGTVNWANEEGARFQPSVMGSSVFTGQLALETALNARDAQNVLLADELEAKCLAGTSMLPGQLAAYAELHVEQGSELEEHDLNIGVVERTWAAYKADIRVRGQQTHTGPTPMAKRIDALAAAARLIVLVRELGLRDYNAQLHTAIAWMRITPNSPNATPSLVELKVELRSPDESLLDATRARLSAEVTSLEDEMGVQCELNDWSERRASRFCPEIVAGVEAAISTLGLSVKRVATIAGHDAVVTNAAGAPTTLLFVPSAGGITHNAAEFTSVEDRHRGVTALAVAVKHLLERIETDSPH</sequence>
<feature type="binding site" evidence="3">
    <location>
        <position position="92"/>
    </location>
    <ligand>
        <name>Zn(2+)</name>
        <dbReference type="ChEBI" id="CHEBI:29105"/>
        <label>1</label>
    </ligand>
</feature>
<dbReference type="SUPFAM" id="SSF53187">
    <property type="entry name" value="Zn-dependent exopeptidases"/>
    <property type="match status" value="1"/>
</dbReference>
<dbReference type="PANTHER" id="PTHR32494:SF5">
    <property type="entry name" value="ALLANTOATE AMIDOHYDROLASE"/>
    <property type="match status" value="1"/>
</dbReference>
<feature type="binding site" evidence="3">
    <location>
        <position position="188"/>
    </location>
    <ligand>
        <name>Zn(2+)</name>
        <dbReference type="ChEBI" id="CHEBI:29105"/>
        <label>1</label>
    </ligand>
</feature>